<dbReference type="SUPFAM" id="SSF52540">
    <property type="entry name" value="P-loop containing nucleoside triphosphate hydrolases"/>
    <property type="match status" value="1"/>
</dbReference>
<evidence type="ECO:0008006" key="5">
    <source>
        <dbReference type="Google" id="ProtNLM"/>
    </source>
</evidence>
<evidence type="ECO:0000313" key="3">
    <source>
        <dbReference type="Proteomes" id="UP001138672"/>
    </source>
</evidence>
<dbReference type="AlphaFoldDB" id="A0A9X1CDV3"/>
<name>A0A9X1CDV3_9FLAO</name>
<dbReference type="Proteomes" id="UP001138672">
    <property type="component" value="Unassembled WGS sequence"/>
</dbReference>
<keyword evidence="4" id="KW-1185">Reference proteome</keyword>
<comment type="caution">
    <text evidence="1">The sequence shown here is derived from an EMBL/GenBank/DDBJ whole genome shotgun (WGS) entry which is preliminary data.</text>
</comment>
<proteinExistence type="predicted"/>
<dbReference type="EMBL" id="JAUSUU010000014">
    <property type="protein sequence ID" value="MDQ0337175.1"/>
    <property type="molecule type" value="Genomic_DNA"/>
</dbReference>
<dbReference type="RefSeq" id="WP_057779247.1">
    <property type="nucleotide sequence ID" value="NZ_JAGGJQ010000013.1"/>
</dbReference>
<evidence type="ECO:0000313" key="2">
    <source>
        <dbReference type="EMBL" id="MDQ0337175.1"/>
    </source>
</evidence>
<dbReference type="EMBL" id="JAGGJQ010000013">
    <property type="protein sequence ID" value="MBP1841624.1"/>
    <property type="molecule type" value="Genomic_DNA"/>
</dbReference>
<evidence type="ECO:0000313" key="1">
    <source>
        <dbReference type="EMBL" id="MBP1841624.1"/>
    </source>
</evidence>
<sequence length="1081" mass="128301">MRPSRNAFIGYTYQEQITFLFLVMMDVQRKFNSLEIEADVENNLDDIKIQNGENSMFFQIKDYDEITLEDLQFNAKEVSIKGKKHLLASDSANVLIFKNIDVATNCKYYGLPALKQNNVYIISLSRLEADNMINKLYAFNQKRKITIDRFFKNHLDKRILKINKDDLPIIKVFDTKLLEETINIGKKHLEFSNILHLEGKPGIGKSHYVITLSKIYNQNIVYRFWISEQDKEKNARLEYVNFISDISKKLFHDYSFKSEVEIINEIKKSKRVFIIDGLDHVENYNNEDLGKFVQFINKLSLECKTIVLSRPLKYNTNWNKQILTNWNERETRKVLIELYHIDDYSIGSQIYNLTNGYPILVRFISEHYKAYKIIPILEKLKGIEDYYSQILKDVKTKTALTLFLTSRSFFMKSELSLFLSGEFLSYINEFINAYPYLFEIRLNRVSLFHDSFNKYLRELNIDYSERKNKVDNIVYQSIYDCKKRFMSRFSYFDLEAKKKLSIIKKFSSIKIFKEVVKDCIDFEAIRSFYFQIRESLNDILYKELSINNYYELTLILNIVGRDHIATYNTFLYTYTKSLIYNGYEIENITSSEYLFGMFHYVLENDSTILYNITSNDNYSTNYFLTSLENDVFSEEYFFEKYKNPFILKKDIGYYLEDEYKRREDVINILVNLYIHGTVEESLENLYKSIKTFIDSNENEGISIIDEILEEYEWKSYHGRWILNDSKKILLSLGLITSHNDFINLSLKKYIIKNAHLGSFDICTNILSYIRLTLHQTRKTDISSIGDFWTMYHKHKDYSVINIDVALKVFEEKGFITEEESIRKVVFTQSMSDKGIRHLLSSYIKIHSPDIIDKILKQYHFKELNISWLDLPSEYINALPDKVFNYSMYRLLEYNGHRTEIDFDKIINVFHSKKWSKILNELKFHRYKIRINEKSKELKELKKIKITLNIFKEEEKDNFYDSSYRYNNGILGIKDKSYIHENKLSVCDVSGYLDGNYSALAELDIYKIFNKNDVKKNLKAVFYNAILGKINSINMFGNLYYFVGNLPKLTGDYDDVSNISELYESFNTFIELSLLNERNQTS</sequence>
<reference evidence="1" key="1">
    <citation type="submission" date="2021-03" db="EMBL/GenBank/DDBJ databases">
        <title>Genomic Encyclopedia of Type Strains, Phase IV (KMG-IV): sequencing the most valuable type-strain genomes for metagenomic binning, comparative biology and taxonomic classification.</title>
        <authorList>
            <person name="Goeker M."/>
        </authorList>
    </citation>
    <scope>NUCLEOTIDE SEQUENCE</scope>
    <source>
        <strain evidence="1">DSM 15523</strain>
        <strain evidence="2 4">DSM 16476</strain>
    </source>
</reference>
<dbReference type="InterPro" id="IPR027417">
    <property type="entry name" value="P-loop_NTPase"/>
</dbReference>
<dbReference type="Gene3D" id="3.40.50.300">
    <property type="entry name" value="P-loop containing nucleotide triphosphate hydrolases"/>
    <property type="match status" value="1"/>
</dbReference>
<accession>A0A9X1CDV3</accession>
<gene>
    <name evidence="1" type="ORF">J2Z56_003562</name>
    <name evidence="2" type="ORF">J2Z57_003637</name>
</gene>
<dbReference type="OrthoDB" id="2455999at2"/>
<protein>
    <recommendedName>
        <fullName evidence="5">NACHT domain-containing protein</fullName>
    </recommendedName>
</protein>
<dbReference type="Proteomes" id="UP001231587">
    <property type="component" value="Unassembled WGS sequence"/>
</dbReference>
<organism evidence="1 3">
    <name type="scientific">Formosa algae</name>
    <dbReference type="NCBI Taxonomy" id="225843"/>
    <lineage>
        <taxon>Bacteria</taxon>
        <taxon>Pseudomonadati</taxon>
        <taxon>Bacteroidota</taxon>
        <taxon>Flavobacteriia</taxon>
        <taxon>Flavobacteriales</taxon>
        <taxon>Flavobacteriaceae</taxon>
        <taxon>Formosa</taxon>
    </lineage>
</organism>
<evidence type="ECO:0000313" key="4">
    <source>
        <dbReference type="Proteomes" id="UP001231587"/>
    </source>
</evidence>